<proteinExistence type="predicted"/>
<protein>
    <submittedName>
        <fullName evidence="2">Uncharacterized protein</fullName>
    </submittedName>
</protein>
<dbReference type="AlphaFoldDB" id="A0A4Y7LHF1"/>
<name>A0A4Y7LHF1_PAPSO</name>
<evidence type="ECO:0000313" key="3">
    <source>
        <dbReference type="Proteomes" id="UP000316621"/>
    </source>
</evidence>
<keyword evidence="3" id="KW-1185">Reference proteome</keyword>
<evidence type="ECO:0000256" key="1">
    <source>
        <dbReference type="SAM" id="MobiDB-lite"/>
    </source>
</evidence>
<organism evidence="2 3">
    <name type="scientific">Papaver somniferum</name>
    <name type="common">Opium poppy</name>
    <dbReference type="NCBI Taxonomy" id="3469"/>
    <lineage>
        <taxon>Eukaryota</taxon>
        <taxon>Viridiplantae</taxon>
        <taxon>Streptophyta</taxon>
        <taxon>Embryophyta</taxon>
        <taxon>Tracheophyta</taxon>
        <taxon>Spermatophyta</taxon>
        <taxon>Magnoliopsida</taxon>
        <taxon>Ranunculales</taxon>
        <taxon>Papaveraceae</taxon>
        <taxon>Papaveroideae</taxon>
        <taxon>Papaver</taxon>
    </lineage>
</organism>
<dbReference type="Gramene" id="RZC84407">
    <property type="protein sequence ID" value="RZC84407"/>
    <property type="gene ID" value="C5167_047193"/>
</dbReference>
<feature type="compositionally biased region" description="Basic residues" evidence="1">
    <location>
        <begin position="1"/>
        <end position="10"/>
    </location>
</feature>
<gene>
    <name evidence="2" type="ORF">C5167_047193</name>
</gene>
<sequence length="141" mass="16146">MGRSTRKTSRRLLQTNSHKERFSDSGHGNNSNNKVIGQGYFGNWVKKNSSSFKGFGGQIVNGGGVGDENFTKVKITRFRRRRRGSFLSLINTSSQFWASIYGAVKQLVPWKRRNINRQLKRREEEEEAGEDSRNKLSFTTV</sequence>
<reference evidence="2 3" key="1">
    <citation type="journal article" date="2018" name="Science">
        <title>The opium poppy genome and morphinan production.</title>
        <authorList>
            <person name="Guo L."/>
            <person name="Winzer T."/>
            <person name="Yang X."/>
            <person name="Li Y."/>
            <person name="Ning Z."/>
            <person name="He Z."/>
            <person name="Teodor R."/>
            <person name="Lu Y."/>
            <person name="Bowser T.A."/>
            <person name="Graham I.A."/>
            <person name="Ye K."/>
        </authorList>
    </citation>
    <scope>NUCLEOTIDE SEQUENCE [LARGE SCALE GENOMIC DNA]</scope>
    <source>
        <strain evidence="3">cv. HN1</strain>
        <tissue evidence="2">Leaves</tissue>
    </source>
</reference>
<accession>A0A4Y7LHF1</accession>
<feature type="region of interest" description="Disordered" evidence="1">
    <location>
        <begin position="120"/>
        <end position="141"/>
    </location>
</feature>
<evidence type="ECO:0000313" key="2">
    <source>
        <dbReference type="EMBL" id="RZC84407.1"/>
    </source>
</evidence>
<dbReference type="EMBL" id="CM010725">
    <property type="protein sequence ID" value="RZC84407.1"/>
    <property type="molecule type" value="Genomic_DNA"/>
</dbReference>
<dbReference type="Proteomes" id="UP000316621">
    <property type="component" value="Chromosome 11"/>
</dbReference>
<feature type="region of interest" description="Disordered" evidence="1">
    <location>
        <begin position="1"/>
        <end position="33"/>
    </location>
</feature>